<sequence length="172" mass="20200">MSYVVFDPKVNRPLHELPRKEAHDAYDWFLKNVPVRLQELTKVVKKYGIDLDFSEKSLLDLHAWFYDVAKEEHFLGNKAPSPELFSICNDIGIYIADILFRVLPNVKWDLFIADDRGLSYQRPVLIGFNVKNKDYHVDLDYLICQYAFRILNAGKKENDLFLTLYNRGLTLK</sequence>
<proteinExistence type="predicted"/>
<organism evidence="1">
    <name type="scientific">hydrothermal vent metagenome</name>
    <dbReference type="NCBI Taxonomy" id="652676"/>
    <lineage>
        <taxon>unclassified sequences</taxon>
        <taxon>metagenomes</taxon>
        <taxon>ecological metagenomes</taxon>
    </lineage>
</organism>
<accession>A0A3B0Y1M1</accession>
<dbReference type="AlphaFoldDB" id="A0A3B0Y1M1"/>
<name>A0A3B0Y1M1_9ZZZZ</name>
<gene>
    <name evidence="1" type="ORF">MNBD_GAMMA12-236</name>
</gene>
<protein>
    <submittedName>
        <fullName evidence="1">Uncharacterized protein</fullName>
    </submittedName>
</protein>
<dbReference type="EMBL" id="UOFL01000058">
    <property type="protein sequence ID" value="VAW74548.1"/>
    <property type="molecule type" value="Genomic_DNA"/>
</dbReference>
<reference evidence="1" key="1">
    <citation type="submission" date="2018-06" db="EMBL/GenBank/DDBJ databases">
        <authorList>
            <person name="Zhirakovskaya E."/>
        </authorList>
    </citation>
    <scope>NUCLEOTIDE SEQUENCE</scope>
</reference>
<evidence type="ECO:0000313" key="1">
    <source>
        <dbReference type="EMBL" id="VAW74548.1"/>
    </source>
</evidence>